<evidence type="ECO:0008006" key="4">
    <source>
        <dbReference type="Google" id="ProtNLM"/>
    </source>
</evidence>
<organism evidence="2 3">
    <name type="scientific">Helicobacter fennelliae MRY12-0050</name>
    <dbReference type="NCBI Taxonomy" id="1325130"/>
    <lineage>
        <taxon>Bacteria</taxon>
        <taxon>Pseudomonadati</taxon>
        <taxon>Campylobacterota</taxon>
        <taxon>Epsilonproteobacteria</taxon>
        <taxon>Campylobacterales</taxon>
        <taxon>Helicobacteraceae</taxon>
        <taxon>Helicobacter</taxon>
    </lineage>
</organism>
<protein>
    <recommendedName>
        <fullName evidence="4">Periplasmic protein</fullName>
    </recommendedName>
</protein>
<evidence type="ECO:0000313" key="2">
    <source>
        <dbReference type="EMBL" id="GAD18552.1"/>
    </source>
</evidence>
<feature type="signal peptide" evidence="1">
    <location>
        <begin position="1"/>
        <end position="17"/>
    </location>
</feature>
<dbReference type="AlphaFoldDB" id="T1DVH6"/>
<keyword evidence="1" id="KW-0732">Signal</keyword>
<dbReference type="RefSeq" id="WP_023947245.1">
    <property type="nucleotide sequence ID" value="NZ_BASD01000006.1"/>
</dbReference>
<gene>
    <name evidence="2" type="ORF">HFN_1964</name>
</gene>
<reference evidence="2 3" key="1">
    <citation type="journal article" date="2013" name="Genome Announc.">
        <title>Draft Genome Sequence of Helicobacter fennelliae Strain MRY12-0050, Isolated from a Bacteremia Patient.</title>
        <authorList>
            <person name="Rimbara E."/>
            <person name="Matsui M."/>
            <person name="Mori S."/>
            <person name="Suzuki S."/>
            <person name="Suzuki M."/>
            <person name="Kim H."/>
            <person name="Sekizuka T."/>
            <person name="Kuroda M."/>
            <person name="Shibayama K."/>
        </authorList>
    </citation>
    <scope>NUCLEOTIDE SEQUENCE [LARGE SCALE GENOMIC DNA]</scope>
    <source>
        <strain evidence="2 3">MRY12-0050</strain>
    </source>
</reference>
<evidence type="ECO:0000256" key="1">
    <source>
        <dbReference type="SAM" id="SignalP"/>
    </source>
</evidence>
<accession>T1DVH6</accession>
<dbReference type="EMBL" id="BASD01000006">
    <property type="protein sequence ID" value="GAD18552.1"/>
    <property type="molecule type" value="Genomic_DNA"/>
</dbReference>
<sequence>MKKAILTLLLFISICMGQTLEDAFAKIAPKNKIQAASYALVYQYNNEPSPSFSCDKDTNTAETLICFGRWKYNMFLDNFYTSYYHNIMQGIPNDKKSKVKKIAKEMINKRNKEVEQRDKEITRKNKEKYAYEEWVEKRSALNLTWQEEIGSIISKHYEESIMQLTHFVLRHQANLFAKIFHKHTEEYKIILQNKEADYYLILGALYFNNLIDKTGKLIIKENSQ</sequence>
<dbReference type="STRING" id="1325130.HFN_1964"/>
<name>T1DVH6_9HELI</name>
<proteinExistence type="predicted"/>
<feature type="chain" id="PRO_5004575115" description="Periplasmic protein" evidence="1">
    <location>
        <begin position="18"/>
        <end position="224"/>
    </location>
</feature>
<dbReference type="Proteomes" id="UP000018143">
    <property type="component" value="Unassembled WGS sequence"/>
</dbReference>
<keyword evidence="3" id="KW-1185">Reference proteome</keyword>
<comment type="caution">
    <text evidence="2">The sequence shown here is derived from an EMBL/GenBank/DDBJ whole genome shotgun (WGS) entry which is preliminary data.</text>
</comment>
<evidence type="ECO:0000313" key="3">
    <source>
        <dbReference type="Proteomes" id="UP000018143"/>
    </source>
</evidence>